<organism evidence="1 2">
    <name type="scientific">Coemansia nantahalensis</name>
    <dbReference type="NCBI Taxonomy" id="2789366"/>
    <lineage>
        <taxon>Eukaryota</taxon>
        <taxon>Fungi</taxon>
        <taxon>Fungi incertae sedis</taxon>
        <taxon>Zoopagomycota</taxon>
        <taxon>Kickxellomycotina</taxon>
        <taxon>Kickxellomycetes</taxon>
        <taxon>Kickxellales</taxon>
        <taxon>Kickxellaceae</taxon>
        <taxon>Coemansia</taxon>
    </lineage>
</organism>
<dbReference type="Proteomes" id="UP001140234">
    <property type="component" value="Unassembled WGS sequence"/>
</dbReference>
<gene>
    <name evidence="1" type="primary">CDC39_2</name>
    <name evidence="1" type="ORF">IWQ57_004414</name>
</gene>
<feature type="non-terminal residue" evidence="1">
    <location>
        <position position="1"/>
    </location>
</feature>
<evidence type="ECO:0000313" key="2">
    <source>
        <dbReference type="Proteomes" id="UP001140234"/>
    </source>
</evidence>
<feature type="non-terminal residue" evidence="1">
    <location>
        <position position="827"/>
    </location>
</feature>
<evidence type="ECO:0000313" key="1">
    <source>
        <dbReference type="EMBL" id="KAJ2766323.1"/>
    </source>
</evidence>
<keyword evidence="2" id="KW-1185">Reference proteome</keyword>
<sequence length="827" mass="89571">AAGDDARALLDAGIAQEPLLVTLALARLKIQHPRLQALLQHNLVRFLRRELANSGLFFELFRSCDKKTMLVFFCNLHRKDAALTRHILDVLAELGLANDMLLVPKREDIMMLDFIVELAIVASRRGMIVFESWFPGLLAELGSEMLHASLDILHAKLQLEAVRQRGEDKGTTACSSAELATMFKALGTAAMSPNNAANLKALYAQFLELADELQRAEGERAVDDGQIEKEAESLFLRLYRGELSVDQMADTLQDLRDSLRVGQRRTFAHVVQYPLEEFPFFDNYPDKELAITGQLVGTLVQRHMLPPASEPAIMDMLLKALQAPAASKSFHFGMTALQACQARLEQLPVFCTAVCQIPGFRQSAGMPVVALVQSIIGAALPASGPSQEAGAAGSHGGSGAEAGARADGAAVAASRVFLSVRPPVLPAVGEPFAEPSEDTRDKIQFAVNNLARSNLGEKTGEVGRLLQARHFVWFSREVVVKRASQEPNYHALYLHFLDALDRPLLARCILCETLVSIARLLNAESTIHSSRDRGYLKNLGAWLGGITLARNQPILRENVSFKELLCEGFRSQRLIVAIPFVCKVLEQAARSTVFHPPNPWLMGIMAVLSELYGQANLKLNLTFEIEVLCKALALDVKEIPPAAVLNRPAELSTADALAAELSKVALGAGSGGGAAAAAAGAAAAASAAAAAESASPVQMAVISGADITVDILGVLSQHATFQAADTMFAQQPTMKKMFFMLTERMIREIIPVHVSRSVYVAVSCTRDTIQKDFCGEPNEEHVHRAAQVMARGVAGALAVSLCREQLKSKLYLTMREFLIGHALPEAS</sequence>
<name>A0ACC1JSQ8_9FUNG</name>
<proteinExistence type="predicted"/>
<comment type="caution">
    <text evidence="1">The sequence shown here is derived from an EMBL/GenBank/DDBJ whole genome shotgun (WGS) entry which is preliminary data.</text>
</comment>
<protein>
    <submittedName>
        <fullName evidence="1">CCR4-NOT core subunit cdc39</fullName>
    </submittedName>
</protein>
<reference evidence="1" key="1">
    <citation type="submission" date="2022-07" db="EMBL/GenBank/DDBJ databases">
        <title>Phylogenomic reconstructions and comparative analyses of Kickxellomycotina fungi.</title>
        <authorList>
            <person name="Reynolds N.K."/>
            <person name="Stajich J.E."/>
            <person name="Barry K."/>
            <person name="Grigoriev I.V."/>
            <person name="Crous P."/>
            <person name="Smith M.E."/>
        </authorList>
    </citation>
    <scope>NUCLEOTIDE SEQUENCE</scope>
    <source>
        <strain evidence="1">CBS 109366</strain>
    </source>
</reference>
<dbReference type="EMBL" id="JANBUJ010001729">
    <property type="protein sequence ID" value="KAJ2766323.1"/>
    <property type="molecule type" value="Genomic_DNA"/>
</dbReference>
<accession>A0ACC1JSQ8</accession>